<comment type="caution">
    <text evidence="1">The sequence shown here is derived from an EMBL/GenBank/DDBJ whole genome shotgun (WGS) entry which is preliminary data.</text>
</comment>
<sequence>MVRRIRSDGDAGVAVYGDAESVVEAEQPQISEKVHWKDRKTHPFGVGFLLWRVALWRELLEFSLFIPGRDVS</sequence>
<dbReference type="EMBL" id="CABN01000083">
    <property type="protein sequence ID" value="CBI00011.1"/>
    <property type="molecule type" value="Genomic_DNA"/>
</dbReference>
<gene>
    <name evidence="1" type="ORF">CARN3_0990</name>
</gene>
<name>E6PYK2_9ZZZZ</name>
<reference evidence="1" key="1">
    <citation type="submission" date="2009-10" db="EMBL/GenBank/DDBJ databases">
        <title>Diversity of trophic interactions inside an arsenic-rich microbial ecosystem.</title>
        <authorList>
            <person name="Bertin P.N."/>
            <person name="Heinrich-Salmeron A."/>
            <person name="Pelletier E."/>
            <person name="Goulhen-Chollet F."/>
            <person name="Arsene-Ploetze F."/>
            <person name="Gallien S."/>
            <person name="Calteau A."/>
            <person name="Vallenet D."/>
            <person name="Casiot C."/>
            <person name="Chane-Woon-Ming B."/>
            <person name="Giloteaux L."/>
            <person name="Barakat M."/>
            <person name="Bonnefoy V."/>
            <person name="Bruneel O."/>
            <person name="Chandler M."/>
            <person name="Cleiss J."/>
            <person name="Duran R."/>
            <person name="Elbaz-Poulichet F."/>
            <person name="Fonknechten N."/>
            <person name="Lauga B."/>
            <person name="Mornico D."/>
            <person name="Ortet P."/>
            <person name="Schaeffer C."/>
            <person name="Siguier P."/>
            <person name="Alexander Thil Smith A."/>
            <person name="Van Dorsselaer A."/>
            <person name="Weissenbach J."/>
            <person name="Medigue C."/>
            <person name="Le Paslier D."/>
        </authorList>
    </citation>
    <scope>NUCLEOTIDE SEQUENCE</scope>
</reference>
<accession>E6PYK2</accession>
<protein>
    <submittedName>
        <fullName evidence="1">Uncharacterized protein</fullName>
    </submittedName>
</protein>
<proteinExistence type="predicted"/>
<evidence type="ECO:0000313" key="1">
    <source>
        <dbReference type="EMBL" id="CBI00011.1"/>
    </source>
</evidence>
<dbReference type="AlphaFoldDB" id="E6PYK2"/>
<organism evidence="1">
    <name type="scientific">mine drainage metagenome</name>
    <dbReference type="NCBI Taxonomy" id="410659"/>
    <lineage>
        <taxon>unclassified sequences</taxon>
        <taxon>metagenomes</taxon>
        <taxon>ecological metagenomes</taxon>
    </lineage>
</organism>